<protein>
    <submittedName>
        <fullName evidence="3">Uncharacterized protein</fullName>
    </submittedName>
</protein>
<dbReference type="Gramene" id="OE9A038488T2">
    <property type="protein sequence ID" value="OE9A038488C2"/>
    <property type="gene ID" value="OE9A038488"/>
</dbReference>
<dbReference type="GO" id="GO:0080008">
    <property type="term" value="C:Cul4-RING E3 ubiquitin ligase complex"/>
    <property type="evidence" value="ECO:0007669"/>
    <property type="project" value="TreeGrafter"/>
</dbReference>
<keyword evidence="4" id="KW-1185">Reference proteome</keyword>
<sequence>MEETGNMSTNNGRSSHNVGRLGNLIQCPHVFEEDVFDNIKGWVMDESPGTSVEDHNWKHESRKRKTLDSEMLCTYSTGLLATSIGQKDANSLIEHRSAVSVICAKSREEIRGRLRQVLDSSHMDVLRVQDDEPLNGPEWDHARSRAQAGGDERWVNDYEVEANGKKILMKTREMILPDADAKKGLGKNNADPFVLERDDDDDCFKDCKVGSKDIADVFKKAVRAAEARAANAPAEAIKAAGDVAAEVVKSFALEEFKKTNSDEAAMMAASRAALTVIDAANAVAISRGSSTMDDDSGNSKPTEPEPIEDIGEFFILDNESLRKLKEKFCIQCLVILGEYVEVLGPVLHEKGVDVCLTLLQRSFKHKDASSSALLLPNILKLICALAAHWKFAALFVDRGGMQKLLPVPRVARTFFGLSSCLFTIGSIQGIMERVCALSSNVVHQCPQDQARRNAALFFAAAFVFRAVIVAFDAQDGLQKPDLLHIAASVRSGVLTSSEKQIAYHTCVALRQYFRAHLLLLVDSIQPIKIIRSSTSNISSARAAYKPLDISNEAMDVVFHQIQRDRKLGPAFVRAP</sequence>
<proteinExistence type="predicted"/>
<comment type="caution">
    <text evidence="3">The sequence shown here is derived from an EMBL/GenBank/DDBJ whole genome shotgun (WGS) entry which is preliminary data.</text>
</comment>
<evidence type="ECO:0000313" key="4">
    <source>
        <dbReference type="Proteomes" id="UP000594638"/>
    </source>
</evidence>
<comment type="subcellular location">
    <subcellularLocation>
        <location evidence="1">Nucleus</location>
    </subcellularLocation>
</comment>
<organism evidence="3 4">
    <name type="scientific">Olea europaea subsp. europaea</name>
    <dbReference type="NCBI Taxonomy" id="158383"/>
    <lineage>
        <taxon>Eukaryota</taxon>
        <taxon>Viridiplantae</taxon>
        <taxon>Streptophyta</taxon>
        <taxon>Embryophyta</taxon>
        <taxon>Tracheophyta</taxon>
        <taxon>Spermatophyta</taxon>
        <taxon>Magnoliopsida</taxon>
        <taxon>eudicotyledons</taxon>
        <taxon>Gunneridae</taxon>
        <taxon>Pentapetalae</taxon>
        <taxon>asterids</taxon>
        <taxon>lamiids</taxon>
        <taxon>Lamiales</taxon>
        <taxon>Oleaceae</taxon>
        <taxon>Oleeae</taxon>
        <taxon>Olea</taxon>
    </lineage>
</organism>
<keyword evidence="2" id="KW-0539">Nucleus</keyword>
<dbReference type="AlphaFoldDB" id="A0A8S0T5P3"/>
<dbReference type="OrthoDB" id="27563at2759"/>
<accession>A0A8S0T5P3</accession>
<reference evidence="3 4" key="1">
    <citation type="submission" date="2019-12" db="EMBL/GenBank/DDBJ databases">
        <authorList>
            <person name="Alioto T."/>
            <person name="Alioto T."/>
            <person name="Gomez Garrido J."/>
        </authorList>
    </citation>
    <scope>NUCLEOTIDE SEQUENCE [LARGE SCALE GENOMIC DNA]</scope>
</reference>
<evidence type="ECO:0000313" key="3">
    <source>
        <dbReference type="EMBL" id="CAA3000191.1"/>
    </source>
</evidence>
<dbReference type="InterPro" id="IPR033270">
    <property type="entry name" value="VPRBP/DCAF1"/>
</dbReference>
<gene>
    <name evidence="3" type="ORF">OLEA9_A038488</name>
</gene>
<dbReference type="Proteomes" id="UP000594638">
    <property type="component" value="Unassembled WGS sequence"/>
</dbReference>
<dbReference type="PANTHER" id="PTHR13129">
    <property type="entry name" value="VPRBP PROTEIN-RELATED"/>
    <property type="match status" value="1"/>
</dbReference>
<evidence type="ECO:0000256" key="1">
    <source>
        <dbReference type="ARBA" id="ARBA00004123"/>
    </source>
</evidence>
<dbReference type="EMBL" id="CACTIH010005674">
    <property type="protein sequence ID" value="CAA3000191.1"/>
    <property type="molecule type" value="Genomic_DNA"/>
</dbReference>
<dbReference type="GO" id="GO:0016567">
    <property type="term" value="P:protein ubiquitination"/>
    <property type="evidence" value="ECO:0007669"/>
    <property type="project" value="InterPro"/>
</dbReference>
<dbReference type="GO" id="GO:0005634">
    <property type="term" value="C:nucleus"/>
    <property type="evidence" value="ECO:0007669"/>
    <property type="project" value="UniProtKB-SubCell"/>
</dbReference>
<evidence type="ECO:0000256" key="2">
    <source>
        <dbReference type="ARBA" id="ARBA00023242"/>
    </source>
</evidence>
<dbReference type="PANTHER" id="PTHR13129:SF4">
    <property type="entry name" value="DDB1- AND CUL4-ASSOCIATED FACTOR 1"/>
    <property type="match status" value="1"/>
</dbReference>
<name>A0A8S0T5P3_OLEEU</name>